<organism evidence="2 3">
    <name type="scientific">Favolaschia claudopus</name>
    <dbReference type="NCBI Taxonomy" id="2862362"/>
    <lineage>
        <taxon>Eukaryota</taxon>
        <taxon>Fungi</taxon>
        <taxon>Dikarya</taxon>
        <taxon>Basidiomycota</taxon>
        <taxon>Agaricomycotina</taxon>
        <taxon>Agaricomycetes</taxon>
        <taxon>Agaricomycetidae</taxon>
        <taxon>Agaricales</taxon>
        <taxon>Marasmiineae</taxon>
        <taxon>Mycenaceae</taxon>
        <taxon>Favolaschia</taxon>
    </lineage>
</organism>
<name>A0AAW0D1Q6_9AGAR</name>
<feature type="transmembrane region" description="Helical" evidence="1">
    <location>
        <begin position="25"/>
        <end position="44"/>
    </location>
</feature>
<accession>A0AAW0D1Q6</accession>
<comment type="caution">
    <text evidence="2">The sequence shown here is derived from an EMBL/GenBank/DDBJ whole genome shotgun (WGS) entry which is preliminary data.</text>
</comment>
<dbReference type="EMBL" id="JAWWNJ010000010">
    <property type="protein sequence ID" value="KAK7046380.1"/>
    <property type="molecule type" value="Genomic_DNA"/>
</dbReference>
<evidence type="ECO:0000313" key="2">
    <source>
        <dbReference type="EMBL" id="KAK7046380.1"/>
    </source>
</evidence>
<proteinExistence type="predicted"/>
<keyword evidence="1" id="KW-0812">Transmembrane</keyword>
<evidence type="ECO:0000313" key="3">
    <source>
        <dbReference type="Proteomes" id="UP001362999"/>
    </source>
</evidence>
<dbReference type="AlphaFoldDB" id="A0AAW0D1Q6"/>
<feature type="non-terminal residue" evidence="2">
    <location>
        <position position="167"/>
    </location>
</feature>
<evidence type="ECO:0000256" key="1">
    <source>
        <dbReference type="SAM" id="Phobius"/>
    </source>
</evidence>
<reference evidence="2 3" key="1">
    <citation type="journal article" date="2024" name="J Genomics">
        <title>Draft genome sequencing and assembly of Favolaschia claudopus CIRM-BRFM 2984 isolated from oak limbs.</title>
        <authorList>
            <person name="Navarro D."/>
            <person name="Drula E."/>
            <person name="Chaduli D."/>
            <person name="Cazenave R."/>
            <person name="Ahrendt S."/>
            <person name="Wang J."/>
            <person name="Lipzen A."/>
            <person name="Daum C."/>
            <person name="Barry K."/>
            <person name="Grigoriev I.V."/>
            <person name="Favel A."/>
            <person name="Rosso M.N."/>
            <person name="Martin F."/>
        </authorList>
    </citation>
    <scope>NUCLEOTIDE SEQUENCE [LARGE SCALE GENOMIC DNA]</scope>
    <source>
        <strain evidence="2 3">CIRM-BRFM 2984</strain>
    </source>
</reference>
<protein>
    <submittedName>
        <fullName evidence="2">Uncharacterized protein</fullName>
    </submittedName>
</protein>
<dbReference type="Proteomes" id="UP001362999">
    <property type="component" value="Unassembled WGS sequence"/>
</dbReference>
<keyword evidence="1" id="KW-0472">Membrane</keyword>
<gene>
    <name evidence="2" type="ORF">R3P38DRAFT_2873508</name>
</gene>
<keyword evidence="3" id="KW-1185">Reference proteome</keyword>
<keyword evidence="1" id="KW-1133">Transmembrane helix</keyword>
<sequence length="167" mass="18621">MASEVSIVSNEISILASLDDLLPDTASRASVTCIFILALAVYLLRRIALAKVTHEMQWAMYDAEWIYFSSLELGLLHELKDDIIGELSRLQNIASQLREQSLCSSVSSWGRLSALVRGLPFAIMRCTADARRLKIRLEVGTINSRFIYAARTTKDKNTSFGQSGIHI</sequence>